<dbReference type="AlphaFoldDB" id="G0XS77"/>
<dbReference type="PANTHER" id="PTHR37816">
    <property type="entry name" value="YALI0E33011P"/>
    <property type="match status" value="1"/>
</dbReference>
<keyword evidence="1" id="KW-0378">Hydrolase</keyword>
<accession>G0XS77</accession>
<evidence type="ECO:0000313" key="1">
    <source>
        <dbReference type="EMBL" id="AEH57245.1"/>
    </source>
</evidence>
<dbReference type="SUPFAM" id="SSF52540">
    <property type="entry name" value="P-loop containing nucleoside triphosphate hydrolases"/>
    <property type="match status" value="1"/>
</dbReference>
<sequence>MHRIVIIGSGGSGKSTLARSLGEKLNLDVLHLDTFYWKANWRRPSKQKWLKTLQELVNRPRWIIDGNYMISLDIRLNAADTIIFLDFPRYVCLWRVLQRRIRYHGRTRADMSPGCRERLTFTFLSWIWNFPQNEREQILNKLKAHQKSKQIFILQTSNQVREFLKLVQSHKKQ</sequence>
<dbReference type="EMBL" id="HQ407375">
    <property type="protein sequence ID" value="AEH57245.1"/>
    <property type="molecule type" value="Genomic_DNA"/>
</dbReference>
<gene>
    <name evidence="1" type="primary">nkdI</name>
</gene>
<dbReference type="GO" id="GO:0016787">
    <property type="term" value="F:hydrolase activity"/>
    <property type="evidence" value="ECO:0007669"/>
    <property type="project" value="UniProtKB-KW"/>
</dbReference>
<name>G0XS77_PRODI</name>
<dbReference type="InterPro" id="IPR027417">
    <property type="entry name" value="P-loop_NTPase"/>
</dbReference>
<dbReference type="InterPro" id="IPR052922">
    <property type="entry name" value="Cytidylate_Kinase-2"/>
</dbReference>
<dbReference type="Gene3D" id="3.40.50.300">
    <property type="entry name" value="P-loop containing nucleotide triphosphate hydrolases"/>
    <property type="match status" value="1"/>
</dbReference>
<proteinExistence type="predicted"/>
<reference evidence="1" key="1">
    <citation type="journal article" date="2011" name="PLoS ONE">
        <title>Variation in tropical reef symbiont metagenomes defined by secondary metabolism.</title>
        <authorList>
            <person name="Donia M.S."/>
            <person name="Fricke W.F."/>
            <person name="Ravel J."/>
            <person name="Schmidt E.W."/>
        </authorList>
    </citation>
    <scope>NUCLEOTIDE SEQUENCE</scope>
</reference>
<organism evidence="1">
    <name type="scientific">Prochloron didemni P3-Solomon</name>
    <dbReference type="NCBI Taxonomy" id="910458"/>
    <lineage>
        <taxon>Bacteria</taxon>
        <taxon>Bacillati</taxon>
        <taxon>Cyanobacteriota</taxon>
        <taxon>Cyanophyceae</taxon>
        <taxon>Oscillatoriophycideae</taxon>
        <taxon>Chroococcales</taxon>
        <taxon>Prochloraceae</taxon>
        <taxon>Prochloron</taxon>
    </lineage>
</organism>
<dbReference type="NCBIfam" id="NF005994">
    <property type="entry name" value="PRK08118.1"/>
    <property type="match status" value="1"/>
</dbReference>
<protein>
    <submittedName>
        <fullName evidence="1">Putative nucleoside triphosphate hydrolase</fullName>
    </submittedName>
</protein>
<dbReference type="PANTHER" id="PTHR37816:SF3">
    <property type="entry name" value="MODULATES DNA TOPOLOGY"/>
    <property type="match status" value="1"/>
</dbReference>